<keyword evidence="7 32" id="KW-1168">Fusion of virus membrane with host membrane</keyword>
<comment type="similarity">
    <text evidence="32">Belongs to the HIV-1 env protein family.</text>
</comment>
<dbReference type="InterPro" id="IPR036377">
    <property type="entry name" value="Gp120_core_sf"/>
</dbReference>
<evidence type="ECO:0000256" key="20">
    <source>
        <dbReference type="ARBA" id="ARBA00022879"/>
    </source>
</evidence>
<evidence type="ECO:0000256" key="28">
    <source>
        <dbReference type="ARBA" id="ARBA00023180"/>
    </source>
</evidence>
<comment type="subcellular location">
    <subcellularLocation>
        <location evidence="3">Host cell membrane</location>
        <topology evidence="3">Peripheral membrane protein</topology>
    </subcellularLocation>
    <subcellularLocation>
        <location evidence="1">Host cell membrane</location>
        <topology evidence="1">Single-pass type I membrane protein</topology>
    </subcellularLocation>
    <subcellularLocation>
        <location evidence="2">Host endosome membrane</location>
        <topology evidence="2">Peripheral membrane protein</topology>
    </subcellularLocation>
    <subcellularLocation>
        <location evidence="5">Host endosome membrane</location>
        <topology evidence="5">Single-pass type I membrane protein</topology>
    </subcellularLocation>
    <subcellularLocation>
        <location evidence="6">Virion membrane</location>
        <topology evidence="6">Peripheral membrane protein</topology>
    </subcellularLocation>
    <subcellularLocation>
        <location evidence="4">Virion membrane</location>
        <topology evidence="4">Single-pass type I membrane protein</topology>
    </subcellularLocation>
</comment>
<dbReference type="Pfam" id="PF00516">
    <property type="entry name" value="GP120"/>
    <property type="match status" value="1"/>
</dbReference>
<name>Q1KWT9_HV1</name>
<feature type="lipid moiety-binding region" description="S-palmitoyl cysteine; by host" evidence="32">
    <location>
        <position position="765"/>
    </location>
</feature>
<dbReference type="GO" id="GO:0044175">
    <property type="term" value="C:host cell endosome membrane"/>
    <property type="evidence" value="ECO:0007669"/>
    <property type="project" value="UniProtKB-SubCell"/>
</dbReference>
<keyword evidence="15 32" id="KW-0053">Apoptosis</keyword>
<keyword evidence="24 32" id="KW-0175">Coiled coil</keyword>
<evidence type="ECO:0000256" key="18">
    <source>
        <dbReference type="ARBA" id="ARBA00022844"/>
    </source>
</evidence>
<keyword evidence="21 32" id="KW-1164">Virus endocytosis by host</keyword>
<feature type="region of interest" description="CD4-binding loop" evidence="32">
    <location>
        <begin position="366"/>
        <end position="376"/>
    </location>
</feature>
<keyword evidence="13 32" id="KW-0165">Cleavage on pair of basic residues</keyword>
<evidence type="ECO:0000256" key="7">
    <source>
        <dbReference type="ARBA" id="ARBA00022506"/>
    </source>
</evidence>
<evidence type="ECO:0000256" key="25">
    <source>
        <dbReference type="ARBA" id="ARBA00023136"/>
    </source>
</evidence>
<comment type="function">
    <text evidence="32">Envelope glycoprotein gp160: Oligomerizes in the host endoplasmic reticulum into predominantly trimers. In a second time, gp160 transits in the host Golgi, where glycosylation is completed. The precursor is then proteolytically cleaved in the trans-Golgi and thereby activated by cellular furin or furin-like proteases to produce gp120 and gp41.</text>
</comment>
<dbReference type="CDD" id="cd09909">
    <property type="entry name" value="HIV-1-like_HR1-HR2"/>
    <property type="match status" value="1"/>
</dbReference>
<feature type="transmembrane region" description="Helical" evidence="33">
    <location>
        <begin position="12"/>
        <end position="30"/>
    </location>
</feature>
<dbReference type="SUPFAM" id="SSF58069">
    <property type="entry name" value="Virus ectodomain"/>
    <property type="match status" value="1"/>
</dbReference>
<keyword evidence="30 32" id="KW-0449">Lipoprotein</keyword>
<evidence type="ECO:0000256" key="29">
    <source>
        <dbReference type="ARBA" id="ARBA00023280"/>
    </source>
</evidence>
<organismHost>
    <name type="scientific">Homo sapiens</name>
    <name type="common">Human</name>
    <dbReference type="NCBI Taxonomy" id="9606"/>
</organismHost>
<dbReference type="GO" id="GO:0019062">
    <property type="term" value="P:virion attachment to host cell"/>
    <property type="evidence" value="ECO:0007669"/>
    <property type="project" value="UniProtKB-UniRule"/>
</dbReference>
<dbReference type="GO" id="GO:0019031">
    <property type="term" value="C:viral envelope"/>
    <property type="evidence" value="ECO:0007669"/>
    <property type="project" value="UniProtKB-KW"/>
</dbReference>
<comment type="domain">
    <text evidence="32">The membrane proximal external region (MPER) present in gp41 is a tryptophan-rich region recognized by the antibodies 2F5, Z13, and 4E10. MPER seems to play a role in fusion.</text>
</comment>
<dbReference type="GO" id="GO:0016020">
    <property type="term" value="C:membrane"/>
    <property type="evidence" value="ECO:0007669"/>
    <property type="project" value="UniProtKB-UniRule"/>
</dbReference>
<evidence type="ECO:0000256" key="30">
    <source>
        <dbReference type="ARBA" id="ARBA00023288"/>
    </source>
</evidence>
<feature type="transmembrane region" description="Helical" evidence="33">
    <location>
        <begin position="513"/>
        <end position="536"/>
    </location>
</feature>
<evidence type="ECO:0000256" key="22">
    <source>
        <dbReference type="ARBA" id="ARBA00022989"/>
    </source>
</evidence>
<comment type="domain">
    <text evidence="32">The YXXL motif is involved in determining the exact site of viral release at the surface of infected mononuclear cells and promotes endocytosis. YXXL and di-leucine endocytosis motifs interact directly or indirectly with the clathrin adapter complexes, opperate independently, and their activities are not additive.</text>
</comment>
<keyword evidence="20 32" id="KW-0261">Viral envelope protein</keyword>
<keyword evidence="12 32" id="KW-1162">Viral penetration into host cytoplasm</keyword>
<accession>Q1KWT9</accession>
<dbReference type="GO" id="GO:0019064">
    <property type="term" value="P:fusion of virus membrane with host plasma membrane"/>
    <property type="evidence" value="ECO:0007669"/>
    <property type="project" value="UniProtKB-UniRule"/>
</dbReference>
<evidence type="ECO:0000256" key="10">
    <source>
        <dbReference type="ARBA" id="ARBA00022570"/>
    </source>
</evidence>
<evidence type="ECO:0000256" key="8">
    <source>
        <dbReference type="ARBA" id="ARBA00022510"/>
    </source>
</evidence>
<evidence type="ECO:0000256" key="1">
    <source>
        <dbReference type="ARBA" id="ARBA00004402"/>
    </source>
</evidence>
<evidence type="ECO:0000313" key="38">
    <source>
        <dbReference type="Proteomes" id="UP000123945"/>
    </source>
</evidence>
<proteinExistence type="inferred from homology"/>
<evidence type="ECO:0000256" key="27">
    <source>
        <dbReference type="ARBA" id="ARBA00023157"/>
    </source>
</evidence>
<feature type="disulfide bond" evidence="32">
    <location>
        <begin position="232"/>
        <end position="243"/>
    </location>
</feature>
<dbReference type="FunFam" id="2.170.40.20:FF:000003">
    <property type="entry name" value="Envelope glycoprotein gp160"/>
    <property type="match status" value="1"/>
</dbReference>
<dbReference type="SUPFAM" id="SSF56502">
    <property type="entry name" value="gp120 core"/>
    <property type="match status" value="2"/>
</dbReference>
<evidence type="ECO:0000256" key="13">
    <source>
        <dbReference type="ARBA" id="ARBA00022685"/>
    </source>
</evidence>
<keyword evidence="18 32" id="KW-0946">Virion</keyword>
<evidence type="ECO:0000256" key="5">
    <source>
        <dbReference type="ARBA" id="ARBA00004578"/>
    </source>
</evidence>
<keyword evidence="27 32" id="KW-1015">Disulfide bond</keyword>
<evidence type="ECO:0000256" key="3">
    <source>
        <dbReference type="ARBA" id="ARBA00004505"/>
    </source>
</evidence>
<evidence type="ECO:0000256" key="24">
    <source>
        <dbReference type="ARBA" id="ARBA00023054"/>
    </source>
</evidence>
<dbReference type="GO" id="GO:0019082">
    <property type="term" value="P:viral protein processing"/>
    <property type="evidence" value="ECO:0007669"/>
    <property type="project" value="UniProtKB-UniRule"/>
</dbReference>
<feature type="short sequence motif" description="Di-leucine internalization motif" evidence="32">
    <location>
        <begin position="856"/>
        <end position="857"/>
    </location>
</feature>
<evidence type="ECO:0000313" key="37">
    <source>
        <dbReference type="EMBL" id="ABF00641.1"/>
    </source>
</evidence>
<evidence type="ECO:0000256" key="19">
    <source>
        <dbReference type="ARBA" id="ARBA00022870"/>
    </source>
</evidence>
<comment type="subcellular location">
    <molecule>Transmembrane protein gp41</molecule>
    <subcellularLocation>
        <location evidence="32">Virion membrane</location>
        <topology evidence="32">Single-pass type I membrane protein</topology>
    </subcellularLocation>
    <subcellularLocation>
        <location evidence="32">Host cell membrane</location>
        <topology evidence="32">Single-pass type I membrane protein</topology>
    </subcellularLocation>
    <subcellularLocation>
        <location evidence="32">Host endosome membrane</location>
        <topology evidence="32">Single-pass type I membrane protein</topology>
    </subcellularLocation>
    <text evidence="32">It is probably concentrated at the site of budding and incorporated into the virions possibly by contacts between the cytoplasmic tail of Env and the N-terminus of Gag.</text>
</comment>
<feature type="short sequence motif" description="YXXL motif; contains endocytosis signal" evidence="32">
    <location>
        <begin position="713"/>
        <end position="716"/>
    </location>
</feature>
<feature type="region of interest" description="Disordered" evidence="34">
    <location>
        <begin position="719"/>
        <end position="742"/>
    </location>
</feature>
<evidence type="ECO:0000256" key="4">
    <source>
        <dbReference type="ARBA" id="ARBA00004563"/>
    </source>
</evidence>
<dbReference type="GO" id="GO:1903908">
    <property type="term" value="P:positive regulation of plasma membrane raft polarization"/>
    <property type="evidence" value="ECO:0007669"/>
    <property type="project" value="UniProtKB-UniRule"/>
</dbReference>
<feature type="transmembrane region" description="Helical" evidence="33">
    <location>
        <begin position="679"/>
        <end position="706"/>
    </location>
</feature>
<feature type="region of interest" description="Immunosuppression" evidence="32">
    <location>
        <begin position="575"/>
        <end position="593"/>
    </location>
</feature>
<keyword evidence="16 32" id="KW-0732">Signal</keyword>
<feature type="coiled-coil region" evidence="32">
    <location>
        <begin position="634"/>
        <end position="668"/>
    </location>
</feature>
<feature type="domain" description="Human immunodeficiency virus 1 envelope glycoprotein Gp120" evidence="35">
    <location>
        <begin position="33"/>
        <end position="512"/>
    </location>
</feature>
<comment type="function">
    <text evidence="32">Surface protein gp120: Attaches the virus to the host lymphoid cell by binding to the primary receptor CD4. This interaction induces a structural rearrangement creating a high affinity binding site for a chemokine coreceptor like CXCR4 and/or CCR5. Acts as a ligand for CD209/DC-SIGN and CLEC4M/DC-SIGNR, which are respectively found on dendritic cells (DCs), and on endothelial cells of liver sinusoids and lymph node sinuses. These interactions allow capture of viral particles at mucosal surfaces by these cells and subsequent transmission to permissive cells. HIV subverts the migration properties of dendritic cells to gain access to CD4+ T-cells in lymph nodes. Virus transmission to permissive T-cells occurs either in trans (without DCs infection, through viral capture and transmission), or in cis (following DCs productive infection, through the usual CD4-gp120 interaction), thereby inducing a robust infection. In trans infection, bound virions remain infectious over days and it is proposed that they are not degraded, but protected in non-lysosomal acidic organelles within the DCs close to the cell membrane thus contributing to the viral infectious potential during DCs' migration from the periphery to the lymphoid tissues. On arrival at lymphoid tissues, intact virions recycle back to DCs' cell surface allowing virus transmission to CD4+ T-cells.</text>
</comment>
<keyword evidence="25 32" id="KW-0472">Membrane</keyword>
<evidence type="ECO:0000256" key="14">
    <source>
        <dbReference type="ARBA" id="ARBA00022692"/>
    </source>
</evidence>
<keyword evidence="23 32" id="KW-1039">Host endosome</keyword>
<feature type="region of interest" description="Fusion peptide" evidence="32">
    <location>
        <begin position="513"/>
        <end position="533"/>
    </location>
</feature>
<comment type="domain">
    <text evidence="32">Some of the most genetically diverse regions of the viral genome are present in Env. They are called variable regions 1 through 5 (V1 through V5). Coreceptor usage of gp120 is determined mainly by the primary structure of the third variable region (V3) in the outer domain of gp120. The sequence of V3 determines which coreceptor, CCR5 and/or CXCR4 (corresponding to R5/macrophage, X4/T cell and R5X4/T cell and macrophage tropism), is used to trigger the fusion potential of the Env complex, and hence which cells the virus can infect. Binding to CCR5 involves a region adjacent in addition to V3.</text>
</comment>
<dbReference type="Gene3D" id="1.20.5.490">
    <property type="entry name" value="Single helix bin"/>
    <property type="match status" value="1"/>
</dbReference>
<evidence type="ECO:0000256" key="6">
    <source>
        <dbReference type="ARBA" id="ARBA00004650"/>
    </source>
</evidence>
<comment type="PTM">
    <text evidence="32">Palmitoylation of the transmembrane protein and of Env polyprotein (prior to its proteolytic cleavage) is essential for their association with host cell membrane lipid rafts. Palmitoylation is therefore required for envelope trafficking to classical lipid rafts, but not for viral replication.</text>
</comment>
<feature type="lipid moiety-binding region" description="S-palmitoyl cysteine; by host" evidence="32">
    <location>
        <position position="838"/>
    </location>
</feature>
<evidence type="ECO:0000256" key="32">
    <source>
        <dbReference type="HAMAP-Rule" id="MF_04083"/>
    </source>
</evidence>
<keyword evidence="8 32" id="KW-1170">Fusion of virus membrane with host endosomal membrane</keyword>
<feature type="chain" id="PRO_5023273305" description="Transmembrane protein gp41" evidence="32">
    <location>
        <begin position="513"/>
        <end position="857"/>
    </location>
</feature>
<dbReference type="EMBL" id="DQ396367">
    <property type="protein sequence ID" value="ABF00641.1"/>
    <property type="molecule type" value="Genomic_RNA"/>
</dbReference>
<feature type="region of interest" description="MPER; binding to GalCer" evidence="32">
    <location>
        <begin position="663"/>
        <end position="684"/>
    </location>
</feature>
<dbReference type="GO" id="GO:0055036">
    <property type="term" value="C:virion membrane"/>
    <property type="evidence" value="ECO:0007669"/>
    <property type="project" value="UniProtKB-SubCell"/>
</dbReference>
<evidence type="ECO:0000256" key="26">
    <source>
        <dbReference type="ARBA" id="ARBA00023139"/>
    </source>
</evidence>
<dbReference type="Pfam" id="PF00517">
    <property type="entry name" value="GP41"/>
    <property type="match status" value="1"/>
</dbReference>
<evidence type="ECO:0000256" key="2">
    <source>
        <dbReference type="ARBA" id="ARBA00004433"/>
    </source>
</evidence>
<evidence type="ECO:0000256" key="33">
    <source>
        <dbReference type="RuleBase" id="RU363095"/>
    </source>
</evidence>
<dbReference type="InterPro" id="IPR000328">
    <property type="entry name" value="GP41-like"/>
</dbReference>
<reference evidence="37 38" key="1">
    <citation type="journal article" date="2006" name="J. Virol. Methods">
        <title>Large-scale amplification, cloning and sequencing of near full-length HIV-1 subtype C genomes.</title>
        <authorList>
            <person name="Rousseau C.M."/>
            <person name="Birditt B.A."/>
            <person name="McKay A.R."/>
            <person name="Stoddard J.N."/>
            <person name="Lee T.C."/>
            <person name="McLaughlin S."/>
            <person name="Moore S.W."/>
            <person name="Shindo N."/>
            <person name="Learn G.H."/>
            <person name="Korber B.T."/>
            <person name="Brander C."/>
            <person name="Goulder P.J."/>
            <person name="Kiepiela P."/>
            <person name="Walker B.D."/>
            <person name="Mullins J.I."/>
        </authorList>
    </citation>
    <scope>NUCLEOTIDE SEQUENCE [LARGE SCALE GENOMIC DNA]</scope>
    <source>
        <strain evidence="37">03ZAPS024MB1</strain>
    </source>
</reference>
<feature type="site" description="Cleavage; by host furin" evidence="32">
    <location>
        <begin position="512"/>
        <end position="513"/>
    </location>
</feature>
<dbReference type="Proteomes" id="UP000123945">
    <property type="component" value="Genome"/>
</dbReference>
<organism evidence="37 38">
    <name type="scientific">Human immunodeficiency virus type 1</name>
    <name type="common">HIV-1</name>
    <dbReference type="NCBI Taxonomy" id="11676"/>
    <lineage>
        <taxon>Viruses</taxon>
        <taxon>Riboviria</taxon>
        <taxon>Pararnavirae</taxon>
        <taxon>Artverviricota</taxon>
        <taxon>Revtraviricetes</taxon>
        <taxon>Ortervirales</taxon>
        <taxon>Retroviridae</taxon>
        <taxon>Orthoretrovirinae</taxon>
        <taxon>Lentivirus</taxon>
        <taxon>Lentivirus humimdef1</taxon>
    </lineage>
</organism>
<evidence type="ECO:0000256" key="21">
    <source>
        <dbReference type="ARBA" id="ARBA00022890"/>
    </source>
</evidence>
<comment type="caution">
    <text evidence="32 33">Lacks conserved residue(s) required for the propagation of feature annotation.</text>
</comment>
<evidence type="ECO:0000256" key="16">
    <source>
        <dbReference type="ARBA" id="ARBA00022729"/>
    </source>
</evidence>
<keyword evidence="26 32" id="KW-0564">Palmitate</keyword>
<dbReference type="GO" id="GO:0075512">
    <property type="term" value="P:clathrin-dependent endocytosis of virus by host cell"/>
    <property type="evidence" value="ECO:0007669"/>
    <property type="project" value="UniProtKB-UniRule"/>
</dbReference>
<evidence type="ECO:0000256" key="15">
    <source>
        <dbReference type="ARBA" id="ARBA00022703"/>
    </source>
</evidence>
<dbReference type="Gene3D" id="2.170.40.20">
    <property type="entry name" value="Human immunodeficiency virus 1, Gp160, envelope glycoprotein"/>
    <property type="match status" value="2"/>
</dbReference>
<dbReference type="InterPro" id="IPR000777">
    <property type="entry name" value="HIV1_Gp120"/>
</dbReference>
<keyword evidence="31 32" id="KW-1160">Virus entry into host cell</keyword>
<evidence type="ECO:0000259" key="35">
    <source>
        <dbReference type="Pfam" id="PF00516"/>
    </source>
</evidence>
<dbReference type="GO" id="GO:0039654">
    <property type="term" value="P:fusion of virus membrane with host endosome membrane"/>
    <property type="evidence" value="ECO:0007669"/>
    <property type="project" value="UniProtKB-UniRule"/>
</dbReference>
<evidence type="ECO:0000256" key="11">
    <source>
        <dbReference type="ARBA" id="ARBA00022581"/>
    </source>
</evidence>
<comment type="function">
    <text evidence="32">Transmembrane protein gp41: Acts as a class I viral fusion protein. Under the current model, the protein has at least 3 conformational states: pre-fusion native state, pre-hairpin intermediate state, and post-fusion hairpin state. During fusion of viral and target intracellular membranes, the coiled coil regions (heptad repeats) assume a trimer-of-hairpins structure, positioning the fusion peptide in close proximity to the C-terminal region of the ectodomain. The formation of this structure appears to drive apposition and subsequent fusion of viral and target cell membranes. Complete fusion occurs in host cell endosomes and is dynamin-dependent, however some lipid transfer might occur at the plasma membrane. The virus undergoes clathrin-dependent internalization long before endosomal fusion, thus minimizing the surface exposure of conserved viral epitopes during fusion and reducing the efficacy of inhibitors targeting these epitopes. Membranes fusion leads to delivery of the nucleocapsid into the cytoplasm.</text>
</comment>
<dbReference type="GO" id="GO:1903911">
    <property type="term" value="P:positive regulation of receptor clustering"/>
    <property type="evidence" value="ECO:0007669"/>
    <property type="project" value="UniProtKB-UniRule"/>
</dbReference>
<keyword evidence="29 32" id="KW-0899">Viral immunoevasion</keyword>
<comment type="domain">
    <text evidence="32 33">The 17 amino acids long immunosuppressive region is present in many retroviral envelope proteins. Synthetic peptides derived from this relatively conserved sequence inhibit immune function in vitro and in vivo.</text>
</comment>
<evidence type="ECO:0000256" key="17">
    <source>
        <dbReference type="ARBA" id="ARBA00022804"/>
    </source>
</evidence>
<keyword evidence="17 32" id="KW-1161">Viral attachment to host cell</keyword>
<dbReference type="GO" id="GO:0005198">
    <property type="term" value="F:structural molecule activity"/>
    <property type="evidence" value="ECO:0007669"/>
    <property type="project" value="UniProtKB-UniRule"/>
</dbReference>
<evidence type="ECO:0000256" key="12">
    <source>
        <dbReference type="ARBA" id="ARBA00022595"/>
    </source>
</evidence>
<dbReference type="GO" id="GO:0020002">
    <property type="term" value="C:host cell plasma membrane"/>
    <property type="evidence" value="ECO:0007669"/>
    <property type="project" value="UniProtKB-SubCell"/>
</dbReference>
<protein>
    <recommendedName>
        <fullName evidence="32">Envelope glycoprotein gp160</fullName>
    </recommendedName>
    <alternativeName>
        <fullName evidence="32">Env polyprotein</fullName>
    </alternativeName>
    <component>
        <recommendedName>
            <fullName evidence="32">Surface protein gp120</fullName>
            <shortName evidence="32">SU</shortName>
        </recommendedName>
        <alternativeName>
            <fullName evidence="32">Glycoprotein 120</fullName>
            <shortName evidence="32">gp120</shortName>
        </alternativeName>
    </component>
    <component>
        <recommendedName>
            <fullName evidence="32">Transmembrane protein gp41</fullName>
            <shortName evidence="32">TM</shortName>
        </recommendedName>
        <alternativeName>
            <fullName evidence="32">Glycoprotein 41</fullName>
            <shortName evidence="32">gp41</shortName>
        </alternativeName>
    </component>
</protein>
<feature type="chain" id="PRO_5023273307" description="Envelope glycoprotein gp160" evidence="32">
    <location>
        <begin position="32"/>
        <end position="857"/>
    </location>
</feature>
<comment type="domain">
    <text evidence="32">The CD4-binding region is targeted by the antibody b12.</text>
</comment>
<feature type="disulfide bond" evidence="32">
    <location>
        <begin position="53"/>
        <end position="73"/>
    </location>
</feature>
<keyword evidence="22 32" id="KW-1133">Transmembrane helix</keyword>
<keyword evidence="10 32" id="KW-1165">Clathrin-mediated endocytosis of virus by host</keyword>
<dbReference type="FunFam" id="2.170.40.20:FF:000004">
    <property type="entry name" value="Envelope glycoprotein gp160"/>
    <property type="match status" value="1"/>
</dbReference>
<keyword evidence="19 32" id="KW-1043">Host membrane</keyword>
<dbReference type="HAMAP" id="MF_04083">
    <property type="entry name" value="HIV_ENV"/>
    <property type="match status" value="1"/>
</dbReference>
<gene>
    <name evidence="32 37" type="primary">env</name>
</gene>
<comment type="miscellaneous">
    <text evidence="32">HIV-1 lineages are divided in three main groups, M (for Major), O (for Outlier), and N (for New, or Non-M, Non-O). The vast majority of strains found worldwide belong to the group M. Group O seems to be endemic to and largely confined to Cameroon and neighboring countries in West Central Africa, where these viruses represent a small minority of HIV-1 strains. The group N is represented by a limited number of isolates from Cameroonian persons. The group M is further subdivided in 9 clades or subtypes (A to D, F to H, J and K).</text>
</comment>
<comment type="PTM">
    <text evidence="32">Specific enzymatic cleavages in vivo yield mature proteins. Envelope glycoproteins are synthesized as a inactive precursor that is heavily N-glycosylated and processed likely by host cell furin in the Golgi to yield the mature SU and TM proteins. The cleavage site between SU and TM requires the minimal sequence [KR]-X-[KR]-R. About 2 of the 9 disulfide bonds of gp41 are reduced by P4HB/PDI, following binding to CD4 receptor.</text>
</comment>
<evidence type="ECO:0000256" key="23">
    <source>
        <dbReference type="ARBA" id="ARBA00023046"/>
    </source>
</evidence>
<feature type="topological domain" description="Cytoplasmic" evidence="32">
    <location>
        <begin position="707"/>
        <end position="857"/>
    </location>
</feature>
<evidence type="ECO:0000256" key="34">
    <source>
        <dbReference type="SAM" id="MobiDB-lite"/>
    </source>
</evidence>
<keyword evidence="9 32" id="KW-1032">Host cell membrane</keyword>
<feature type="disulfide bond" evidence="32">
    <location>
        <begin position="599"/>
        <end position="605"/>
    </location>
</feature>
<evidence type="ECO:0000256" key="9">
    <source>
        <dbReference type="ARBA" id="ARBA00022511"/>
    </source>
</evidence>
<feature type="domain" description="Retroviral envelope protein GP41-like" evidence="36">
    <location>
        <begin position="531"/>
        <end position="721"/>
    </location>
</feature>
<sequence length="857" mass="97441">MRVRGTRRNWPQWWIWGILGFWIIIISRGAENLWVTVYYGVPVWKEAKTTLFCASDAKAYEREVHYVWATHACVPTDPNPQEMFLENVTENFNMWKNDMVDQMHEDVISLWDQSLKPCVKMTPLCVTLNCTNIPSNDTSESKTTMAPLIGSMKKEMKNCSFNTTTEIRDKNRKEYALFYRPDIVPLNGNNENNSYILINCNTSTITQACPKVSFDPIPIHYCAPAGYAILKCNNETFNGTGPCNNVSTVQCTHGIKPVVSTQLLLNGSLAEKEIIIRSENLTSNVKTIIVHLNESVEINCTRPNNNTRKSVRIGPGQAFYATKDIIGDIRQAHCNISREQWNKTLEQVKEKLREHYPNKTIEFQPHSGGDLEVTTHSFNCRGEFFYCNTTYLFSNKTGNTTDNATITLPCRIKQFINMWQEVGRAIYAPPIAGKITCNSNITGLLLTRDGGVNTTNNSSNTSKTETEIFRPGGGNMKDNWRSELYKYKVVEINPLGVAPTNAKRRVVEREKRAVGIGAVLLGFLGAAGSTMGAASITLTVQARQLLSGIVQQQSNLLRAIEAQQHMLQLTVWGIKQLQARVLAIERYLKDQQLLGLWGCSGKLICTTNVPWNSSWSNKSQEDIWNNMTWMQWDREISNYTYTIYRLLKVSQNQQEKSEKDLLALDSWNNLWNWFSITNWLWYIKIFIMTVGGLIGLRIIFAVLSIVKRVRQGYSPLSFQTLTPNPREPDRPGGIEEEGGEQGRDRSIRLVNGFLALFWDDLRNLCLFSYHQLRDLILVTARAAELLGRRGWEVLKYLGSIVQYWGLELKKSAISLLDSIAIAVAEGTDRIIEAIQRLCRAIRNIPRRIRQGFEAALL</sequence>
<comment type="subunit">
    <text evidence="32">The mature envelope protein (Env) consists of a homotrimer of non-covalently associated gp120-gp41 heterodimers. The resulting complex protrudes from the virus surface as a spike. There seems to be as few as 10 spikes on the average virion. Surface protein gp120 interacts with host CD4, CCR5 and CXCR4. Gp120 also interacts with the C-type lectins CD209/DC-SIGN and CLEC4M/DC-SIGNR (collectively referred to as DC-SIGN(R)). Gp120 and gp41 interact with GalCer. Gp120 interacts with host ITGA4/ITGB7 complex; on CD4+ T-cells, this interaction results in rapid activation of integrin ITGAL/LFA-1, which facilitates efficient cell-to-cell spreading of HIV-1. Gp120 interacts with cell-associated heparan sulfate; this interaction increases virus infectivity on permissive cells and may be involved in infection of CD4- cells.</text>
</comment>
<dbReference type="GO" id="GO:0052031">
    <property type="term" value="P:symbiont-mediated perturbation of host defense response"/>
    <property type="evidence" value="ECO:0007669"/>
    <property type="project" value="UniProtKB-UniRule"/>
</dbReference>
<evidence type="ECO:0000256" key="31">
    <source>
        <dbReference type="ARBA" id="ARBA00023296"/>
    </source>
</evidence>
<keyword evidence="28 32" id="KW-0325">Glycoprotein</keyword>
<dbReference type="Gene3D" id="1.10.287.210">
    <property type="match status" value="1"/>
</dbReference>
<dbReference type="InterPro" id="IPR037527">
    <property type="entry name" value="Gp160"/>
</dbReference>
<keyword evidence="11 32" id="KW-0945">Host-virus interaction</keyword>
<comment type="subcellular location">
    <molecule>Surface protein gp120</molecule>
    <subcellularLocation>
        <location evidence="32">Virion membrane</location>
        <topology evidence="32">Peripheral membrane protein</topology>
    </subcellularLocation>
    <subcellularLocation>
        <location evidence="32">Host cell membrane</location>
        <topology evidence="32">Peripheral membrane protein</topology>
    </subcellularLocation>
    <subcellularLocation>
        <location evidence="32">Host endosome membrane</location>
        <topology evidence="32">Single-pass type I membrane protein</topology>
    </subcellularLocation>
    <text evidence="32">The surface protein is not anchored to the viral envelope, but associates with the extravirion surface through its binding to TM. It is probably concentrated at the site of budding and incorporated into the virions possibly by contacts between the cytoplasmic tail of Env and the N-terminus of Gag.</text>
</comment>
<feature type="disulfide bond" evidence="32">
    <location>
        <begin position="222"/>
        <end position="251"/>
    </location>
</feature>
<evidence type="ECO:0000259" key="36">
    <source>
        <dbReference type="Pfam" id="PF00517"/>
    </source>
</evidence>
<comment type="miscellaneous">
    <text evidence="32">Inhibitors targeting HIV-1 viral envelope proteins are used as antiretroviral drugs. Attachment of virions to the cell surface via non-specific interactions and CD4 binding can be blocked by inhibitors that include cyanovirin-N, cyclotriazadisulfonamide analogs, PRO 2000, TNX 355 and PRO 542. In addition, BMS 806 can block CD4-induced conformational changes. Env interactions with the coreceptor molecules can be targeted by CCR5 antagonists including SCH-D, maraviroc (UK 427857) and aplaviroc (GW 873140), and the CXCR4 antagonist AMD 070. Fusion of viral and cellular membranes can be inhibited by peptides such as enfuvirtide and tifuvirtide (T 1249). Resistance to inhibitors associated with mutations in Env are observed. Most of the time, single mutations confer only a modest reduction in drug susceptibility. Combination of several mutations is usually required to develop a high-level drug resistance.</text>
</comment>
<keyword evidence="14 32" id="KW-0812">Transmembrane</keyword>
<comment type="PTM">
    <text evidence="32">Highly glycosylated by host. The high number of glycan on the protein is reffered to as 'glycan shield' because it contributes to hide protein sequence from adaptive immune system.</text>
</comment>
<dbReference type="FunFam" id="1.10.287.210:FF:000001">
    <property type="entry name" value="Envelope glycoprotein gp160"/>
    <property type="match status" value="1"/>
</dbReference>